<evidence type="ECO:0000256" key="3">
    <source>
        <dbReference type="ARBA" id="ARBA00022525"/>
    </source>
</evidence>
<dbReference type="GO" id="GO:0005509">
    <property type="term" value="F:calcium ion binding"/>
    <property type="evidence" value="ECO:0007669"/>
    <property type="project" value="InterPro"/>
</dbReference>
<dbReference type="GO" id="GO:0045493">
    <property type="term" value="P:xylan catabolic process"/>
    <property type="evidence" value="ECO:0007669"/>
    <property type="project" value="InterPro"/>
</dbReference>
<dbReference type="SUPFAM" id="SSF49313">
    <property type="entry name" value="Cadherin-like"/>
    <property type="match status" value="2"/>
</dbReference>
<reference evidence="10 11" key="1">
    <citation type="submission" date="2018-10" db="EMBL/GenBank/DDBJ databases">
        <title>Genomic Encyclopedia of Archaeal and Bacterial Type Strains, Phase II (KMG-II): from individual species to whole genera.</title>
        <authorList>
            <person name="Goeker M."/>
        </authorList>
    </citation>
    <scope>NUCLEOTIDE SEQUENCE [LARGE SCALE GENOMIC DNA]</scope>
    <source>
        <strain evidence="10 11">RP-AC37</strain>
    </source>
</reference>
<dbReference type="InterPro" id="IPR013783">
    <property type="entry name" value="Ig-like_fold"/>
</dbReference>
<dbReference type="Gene3D" id="2.60.40.10">
    <property type="entry name" value="Immunoglobulins"/>
    <property type="match status" value="4"/>
</dbReference>
<evidence type="ECO:0000256" key="4">
    <source>
        <dbReference type="ARBA" id="ARBA00022729"/>
    </source>
</evidence>
<dbReference type="GO" id="GO:0031222">
    <property type="term" value="P:arabinan catabolic process"/>
    <property type="evidence" value="ECO:0007669"/>
    <property type="project" value="TreeGrafter"/>
</dbReference>
<organism evidence="10 11">
    <name type="scientific">Motilibacter peucedani</name>
    <dbReference type="NCBI Taxonomy" id="598650"/>
    <lineage>
        <taxon>Bacteria</taxon>
        <taxon>Bacillati</taxon>
        <taxon>Actinomycetota</taxon>
        <taxon>Actinomycetes</taxon>
        <taxon>Motilibacterales</taxon>
        <taxon>Motilibacteraceae</taxon>
        <taxon>Motilibacter</taxon>
    </lineage>
</organism>
<evidence type="ECO:0000256" key="6">
    <source>
        <dbReference type="ARBA" id="ARBA00058905"/>
    </source>
</evidence>
<dbReference type="Proteomes" id="UP000281955">
    <property type="component" value="Unassembled WGS sequence"/>
</dbReference>
<sequence>MHRWASSLTTVGVVITSAVAGMAATAAAAPSSSASETPIYLDRSYSPVERAADLVSRMTLAEKASEMNSSRAPAIPRLGIAEWGWWNEANHGINALTLTPSGNATTLTNTTSYPSDLSLGSTWNPDLVYKESSLIGDEARDVAPFNTQNLDFYAPTVNLTRDPRWGRNDESWSEDPTLTANLASQYVDGLQGQTQDGKLLPSANGYYKAIATLKHYAANNSEVDRRQGTANMDQRTLREYYTSQFAQIVQQAHPGSIMSSYNEVNGVPAAASVQLMDTLARQTFGFDGYFTSDCDAVEVIQKDHHWQPPEASAPLDQYGRTAFANSAGEDLDCNAGYSDQYGYGNTIPTAVAQHIQTQTDIYNEGDVDVSAVRLFTARIETGEFDAENLVPWVQAARTRLGGTTWVSSDANKAITETPERLAQARASADESLVLLKNSKVKKNPLLPLQVPAKGSYKVAVMGYFGHPSGGLYLGGYSAIQAASGSANNVDSYQGIKAAVQAVNPAATVDFLPGVTGGTSASSLTTVDQASIAAAKGYDAVIVVAGTDNGTSAEDNDRETIALPGAQSEMIRQAVAANPRTVVYLETVGAVDVSAFQSKANALVWSSYNGQEQGNALADVLFGKVNPSGHLPFTWYANDSQLPPISDYTIRPTATTQGRTYQYFTGKPTYPFGYGGSYTSFSYERLRIQRDAVDPNQDIVVRARVKNTGDVDGAEVAQLYATTPFEPASKQRPVKRLLASDKVDIRANHSKTVEFRVPASKLAFWDEASNKYVVDPGRYGLQVAASSTDVKLKGTLSVSGTIAAEPAVLTAKPVQAGDAAKQVAQRVQVAVGTTIDPQLTVSMDDQSLYGYITKGKSTPLPAGATVSFSSNRSSVVAVQGSTLRTVGSGIATVTATLKYRGTKVSTDFTVNVAPLQITSNPSAVFEAGAAGTFTVTTNAVPQATLTESGALPAGITFTDNGDGTATIAGTAPATTGSFPVTITASNGVSPTQTQQFVLSVGTRTAITSSANATFVAGSAGTVTVTTTGFPTAAITESGALPTGVTFKDNGDGTATLSGTPEAGTQGGYAVTLSASNGLPAATQQLHLTVLGQAPTSTTAVLAGSTNLSISFGGNSFSFPATGVAVHLVPVGSTTDAVPAATTGSNGSYEFDGVAPGDYQVEFVNPASGYAPQWFNGTPNGSADQAGASTVTLTAGQATTWVNASWPFHF</sequence>
<evidence type="ECO:0000313" key="11">
    <source>
        <dbReference type="Proteomes" id="UP000281955"/>
    </source>
</evidence>
<proteinExistence type="inferred from homology"/>
<dbReference type="InterPro" id="IPR017853">
    <property type="entry name" value="GH"/>
</dbReference>
<dbReference type="GO" id="GO:0016020">
    <property type="term" value="C:membrane"/>
    <property type="evidence" value="ECO:0007669"/>
    <property type="project" value="InterPro"/>
</dbReference>
<feature type="signal peptide" evidence="8">
    <location>
        <begin position="1"/>
        <end position="28"/>
    </location>
</feature>
<keyword evidence="4 8" id="KW-0732">Signal</keyword>
<dbReference type="Pfam" id="PF00933">
    <property type="entry name" value="Glyco_hydro_3"/>
    <property type="match status" value="1"/>
</dbReference>
<dbReference type="InterPro" id="IPR001764">
    <property type="entry name" value="Glyco_hydro_3_N"/>
</dbReference>
<feature type="chain" id="PRO_5019066412" description="Exo-alpha-(1-&gt;6)-L-arabinopyranosidase" evidence="8">
    <location>
        <begin position="29"/>
        <end position="1208"/>
    </location>
</feature>
<name>A0A420XTE1_9ACTN</name>
<accession>A0A420XTE1</accession>
<gene>
    <name evidence="10" type="ORF">CLV35_0449</name>
</gene>
<dbReference type="AlphaFoldDB" id="A0A420XTE1"/>
<dbReference type="FunFam" id="2.60.40.10:FF:000495">
    <property type="entry name" value="Periplasmic beta-glucosidase"/>
    <property type="match status" value="1"/>
</dbReference>
<evidence type="ECO:0000256" key="5">
    <source>
        <dbReference type="ARBA" id="ARBA00022801"/>
    </source>
</evidence>
<comment type="function">
    <text evidence="6">Catalyzes the hydrolysis of a non-reducing terminal alpha-L-arabinopyranosidic linkage in ginsenoside Rb2 (alpha-L-arabinopyranosyl-(1-&gt;6)-alpha-D-glucopyranosyl) to release alpha-D-glucopyranosyl (Rd). It is not able to hydrolyze alpha-L-arabinofuranosyl-(1-&gt;6)-alpha-D-glucopyranosyl (Rc).</text>
</comment>
<dbReference type="PANTHER" id="PTHR42721:SF3">
    <property type="entry name" value="BETA-D-XYLOSIDASE 5-RELATED"/>
    <property type="match status" value="1"/>
</dbReference>
<dbReference type="EMBL" id="RBWV01000009">
    <property type="protein sequence ID" value="RKS80030.1"/>
    <property type="molecule type" value="Genomic_DNA"/>
</dbReference>
<evidence type="ECO:0000256" key="2">
    <source>
        <dbReference type="ARBA" id="ARBA00005336"/>
    </source>
</evidence>
<keyword evidence="5" id="KW-0378">Hydrolase</keyword>
<dbReference type="InterPro" id="IPR044993">
    <property type="entry name" value="BXL"/>
</dbReference>
<evidence type="ECO:0000313" key="10">
    <source>
        <dbReference type="EMBL" id="RKS80030.1"/>
    </source>
</evidence>
<dbReference type="Pfam" id="PF17210">
    <property type="entry name" value="SdrD_B"/>
    <property type="match status" value="1"/>
</dbReference>
<dbReference type="InterPro" id="IPR002772">
    <property type="entry name" value="Glyco_hydro_3_C"/>
</dbReference>
<evidence type="ECO:0000256" key="7">
    <source>
        <dbReference type="ARBA" id="ARBA00074219"/>
    </source>
</evidence>
<dbReference type="InterPro" id="IPR015919">
    <property type="entry name" value="Cadherin-like_sf"/>
</dbReference>
<dbReference type="GO" id="GO:0046556">
    <property type="term" value="F:alpha-L-arabinofuranosidase activity"/>
    <property type="evidence" value="ECO:0007669"/>
    <property type="project" value="TreeGrafter"/>
</dbReference>
<protein>
    <recommendedName>
        <fullName evidence="7">Exo-alpha-(1-&gt;6)-L-arabinopyranosidase</fullName>
    </recommendedName>
</protein>
<dbReference type="Gene3D" id="3.20.20.300">
    <property type="entry name" value="Glycoside hydrolase, family 3, N-terminal domain"/>
    <property type="match status" value="1"/>
</dbReference>
<dbReference type="GO" id="GO:0008422">
    <property type="term" value="F:beta-glucosidase activity"/>
    <property type="evidence" value="ECO:0007669"/>
    <property type="project" value="UniProtKB-ARBA"/>
</dbReference>
<dbReference type="PRINTS" id="PR00133">
    <property type="entry name" value="GLHYDRLASE3"/>
</dbReference>
<dbReference type="PANTHER" id="PTHR42721">
    <property type="entry name" value="SUGAR HYDROLASE-RELATED"/>
    <property type="match status" value="1"/>
</dbReference>
<keyword evidence="3" id="KW-0964">Secreted</keyword>
<comment type="caution">
    <text evidence="10">The sequence shown here is derived from an EMBL/GenBank/DDBJ whole genome shotgun (WGS) entry which is preliminary data.</text>
</comment>
<evidence type="ECO:0000256" key="8">
    <source>
        <dbReference type="SAM" id="SignalP"/>
    </source>
</evidence>
<dbReference type="SUPFAM" id="SSF117074">
    <property type="entry name" value="Hypothetical protein PA1324"/>
    <property type="match status" value="1"/>
</dbReference>
<dbReference type="SMART" id="SM01217">
    <property type="entry name" value="Fn3_like"/>
    <property type="match status" value="1"/>
</dbReference>
<dbReference type="InterPro" id="IPR033764">
    <property type="entry name" value="Sdr_B"/>
</dbReference>
<dbReference type="GO" id="GO:0005576">
    <property type="term" value="C:extracellular region"/>
    <property type="evidence" value="ECO:0007669"/>
    <property type="project" value="UniProtKB-SubCell"/>
</dbReference>
<keyword evidence="11" id="KW-1185">Reference proteome</keyword>
<dbReference type="OrthoDB" id="9803863at2"/>
<comment type="subcellular location">
    <subcellularLocation>
        <location evidence="1">Secreted</location>
    </subcellularLocation>
</comment>
<dbReference type="InterPro" id="IPR026891">
    <property type="entry name" value="Fn3-like"/>
</dbReference>
<dbReference type="InterPro" id="IPR036962">
    <property type="entry name" value="Glyco_hydro_3_N_sf"/>
</dbReference>
<dbReference type="GO" id="GO:0009044">
    <property type="term" value="F:xylan 1,4-beta-xylosidase activity"/>
    <property type="evidence" value="ECO:0007669"/>
    <property type="project" value="InterPro"/>
</dbReference>
<feature type="domain" description="Fibronectin type III-like" evidence="9">
    <location>
        <begin position="714"/>
        <end position="786"/>
    </location>
</feature>
<evidence type="ECO:0000259" key="9">
    <source>
        <dbReference type="SMART" id="SM01217"/>
    </source>
</evidence>
<comment type="similarity">
    <text evidence="2">Belongs to the glycosyl hydrolase 3 family.</text>
</comment>
<dbReference type="SUPFAM" id="SSF51445">
    <property type="entry name" value="(Trans)glycosidases"/>
    <property type="match status" value="1"/>
</dbReference>
<evidence type="ECO:0000256" key="1">
    <source>
        <dbReference type="ARBA" id="ARBA00004613"/>
    </source>
</evidence>
<dbReference type="InParanoid" id="A0A420XTE1"/>
<dbReference type="SUPFAM" id="SSF52279">
    <property type="entry name" value="Beta-D-glucan exohydrolase, C-terminal domain"/>
    <property type="match status" value="1"/>
</dbReference>
<dbReference type="Pfam" id="PF01915">
    <property type="entry name" value="Glyco_hydro_3_C"/>
    <property type="match status" value="1"/>
</dbReference>
<dbReference type="InterPro" id="IPR036881">
    <property type="entry name" value="Glyco_hydro_3_C_sf"/>
</dbReference>
<dbReference type="Pfam" id="PF14310">
    <property type="entry name" value="Fn3-like"/>
    <property type="match status" value="1"/>
</dbReference>
<dbReference type="Gene3D" id="3.40.50.1700">
    <property type="entry name" value="Glycoside hydrolase family 3 C-terminal domain"/>
    <property type="match status" value="1"/>
</dbReference>